<reference evidence="9 10" key="1">
    <citation type="submission" date="2016-05" db="EMBL/GenBank/DDBJ databases">
        <title>First whole genome sequencing of Entamoeba histolytica HM1:IMSS-clone-6.</title>
        <authorList>
            <person name="Mukherjee Avik.K."/>
            <person name="Izumyama S."/>
            <person name="Nakada-Tsukui K."/>
            <person name="Nozaki T."/>
        </authorList>
    </citation>
    <scope>NUCLEOTIDE SEQUENCE [LARGE SCALE GENOMIC DNA]</scope>
    <source>
        <strain evidence="9 10">HM1:IMSS clone 6</strain>
    </source>
</reference>
<dbReference type="VEuPathDB" id="AmoebaDB:EHI8A_132680"/>
<evidence type="ECO:0000313" key="9">
    <source>
        <dbReference type="EMBL" id="GAT97989.1"/>
    </source>
</evidence>
<comment type="caution">
    <text evidence="9">The sequence shown here is derived from an EMBL/GenBank/DDBJ whole genome shotgun (WGS) entry which is preliminary data.</text>
</comment>
<accession>A0A5K1UVB0</accession>
<name>A0A5K1UVB0_ENTHI</name>
<dbReference type="PANTHER" id="PTHR24058">
    <property type="entry name" value="DUAL SPECIFICITY PROTEIN KINASE"/>
    <property type="match status" value="1"/>
</dbReference>
<evidence type="ECO:0000256" key="6">
    <source>
        <dbReference type="PROSITE-ProRule" id="PRU10141"/>
    </source>
</evidence>
<sequence>MNKRGIFRRIETIPLSNQLSPKTSGITKQLTASILTTFNRCLPNEELIITSPSIPMLNQQRDNEINDLIIRKGDIIGTLTSLEGPECSMDISKLTKYRVIEPLGQGTFGQVFKCVDLLDKEKEVAIKVLKNHTAYFRQGLIEVSVLMILNTFYDQGHNNKILMIKDHFMYYNHICIVTELLGKDLYHLMKENKNKGFSITTIRKFLFQILRALRTLSHANIVHCDVKPENILLQGATSNIKLIDFGSACFENFTMNTYIQSRHYRAPEIVLGLPYSCAIDMWSVGCIAAEFFLGIPLFAGTSEYNLLFKMIDMLGMLPNEMLENGTRTKEFFNLRGGNYEFKEQFQYEAEKNIRLIPNRHYFSYHSLKDLIEKNPMKVSSSEIDEVKEIRASLYDFLLRCFVYNPKDRLTPDQALAHPFILGTAIEGYKIPPREVPYKEYGKVMTMKGKEYVDLAFNGIEENICDNQMYYKAFMHAFYNGQIVNVLTESPYVGSITPESFIKVFNEKGGFPKKAQLMKSITPRQVKVVIIDDNKQEFSSSTESPNSGSKSSSPQLDNEKEKRKSKVGKIKDLFRKLTPSHSPRASPRFSPRISPRTSLNSPHGSSSNSSNSPNSTSVNDKSQQFVPESINESHTSKFSIVSLRINDSDSDGEKSKKKVKVDTSSNDKKKKREEKEKKDKKKK</sequence>
<dbReference type="InterPro" id="IPR050494">
    <property type="entry name" value="Ser_Thr_dual-spec_kinase"/>
</dbReference>
<feature type="region of interest" description="Disordered" evidence="7">
    <location>
        <begin position="536"/>
        <end position="682"/>
    </location>
</feature>
<evidence type="ECO:0000256" key="5">
    <source>
        <dbReference type="ARBA" id="ARBA00022840"/>
    </source>
</evidence>
<dbReference type="VEuPathDB" id="AmoebaDB:EHI7A_123540"/>
<dbReference type="VEuPathDB" id="AmoebaDB:EHI5A_126480"/>
<dbReference type="PROSITE" id="PS00108">
    <property type="entry name" value="PROTEIN_KINASE_ST"/>
    <property type="match status" value="1"/>
</dbReference>
<feature type="compositionally biased region" description="Basic residues" evidence="7">
    <location>
        <begin position="667"/>
        <end position="682"/>
    </location>
</feature>
<feature type="domain" description="Protein kinase" evidence="8">
    <location>
        <begin position="97"/>
        <end position="420"/>
    </location>
</feature>
<protein>
    <submittedName>
        <fullName evidence="9">Serine threonine-protein kinase putative</fullName>
    </submittedName>
</protein>
<dbReference type="Gene3D" id="3.30.200.20">
    <property type="entry name" value="Phosphorylase Kinase, domain 1"/>
    <property type="match status" value="1"/>
</dbReference>
<dbReference type="InterPro" id="IPR000719">
    <property type="entry name" value="Prot_kinase_dom"/>
</dbReference>
<dbReference type="Pfam" id="PF00069">
    <property type="entry name" value="Pkinase"/>
    <property type="match status" value="1"/>
</dbReference>
<dbReference type="Gene3D" id="1.10.510.10">
    <property type="entry name" value="Transferase(Phosphotransferase) domain 1"/>
    <property type="match status" value="1"/>
</dbReference>
<dbReference type="OMA" id="LINEPHT"/>
<proteinExistence type="predicted"/>
<dbReference type="VEuPathDB" id="AmoebaDB:EHI_132360"/>
<dbReference type="InterPro" id="IPR008271">
    <property type="entry name" value="Ser/Thr_kinase_AS"/>
</dbReference>
<keyword evidence="3 6" id="KW-0547">Nucleotide-binding</keyword>
<feature type="compositionally biased region" description="Low complexity" evidence="7">
    <location>
        <begin position="538"/>
        <end position="552"/>
    </location>
</feature>
<keyword evidence="4 9" id="KW-0418">Kinase</keyword>
<dbReference type="GO" id="GO:0005524">
    <property type="term" value="F:ATP binding"/>
    <property type="evidence" value="ECO:0007669"/>
    <property type="project" value="UniProtKB-UniRule"/>
</dbReference>
<dbReference type="InterPro" id="IPR011009">
    <property type="entry name" value="Kinase-like_dom_sf"/>
</dbReference>
<keyword evidence="5 6" id="KW-0067">ATP-binding</keyword>
<dbReference type="SUPFAM" id="SSF56112">
    <property type="entry name" value="Protein kinase-like (PK-like)"/>
    <property type="match status" value="1"/>
</dbReference>
<dbReference type="GO" id="GO:0005737">
    <property type="term" value="C:cytoplasm"/>
    <property type="evidence" value="ECO:0007669"/>
    <property type="project" value="TreeGrafter"/>
</dbReference>
<keyword evidence="2" id="KW-0808">Transferase</keyword>
<dbReference type="Proteomes" id="UP000078387">
    <property type="component" value="Unassembled WGS sequence"/>
</dbReference>
<dbReference type="PANTHER" id="PTHR24058:SF17">
    <property type="entry name" value="HOMEODOMAIN INTERACTING PROTEIN KINASE, ISOFORM D"/>
    <property type="match status" value="1"/>
</dbReference>
<feature type="binding site" evidence="6">
    <location>
        <position position="127"/>
    </location>
    <ligand>
        <name>ATP</name>
        <dbReference type="ChEBI" id="CHEBI:30616"/>
    </ligand>
</feature>
<dbReference type="PROSITE" id="PS00107">
    <property type="entry name" value="PROTEIN_KINASE_ATP"/>
    <property type="match status" value="1"/>
</dbReference>
<organism evidence="9 10">
    <name type="scientific">Entamoeba histolytica</name>
    <dbReference type="NCBI Taxonomy" id="5759"/>
    <lineage>
        <taxon>Eukaryota</taxon>
        <taxon>Amoebozoa</taxon>
        <taxon>Evosea</taxon>
        <taxon>Archamoebae</taxon>
        <taxon>Mastigamoebida</taxon>
        <taxon>Entamoebidae</taxon>
        <taxon>Entamoeba</taxon>
    </lineage>
</organism>
<feature type="compositionally biased region" description="Polar residues" evidence="7">
    <location>
        <begin position="619"/>
        <end position="638"/>
    </location>
</feature>
<evidence type="ECO:0000313" key="10">
    <source>
        <dbReference type="Proteomes" id="UP000078387"/>
    </source>
</evidence>
<dbReference type="AlphaFoldDB" id="A0A5K1UVB0"/>
<dbReference type="InterPro" id="IPR017441">
    <property type="entry name" value="Protein_kinase_ATP_BS"/>
</dbReference>
<dbReference type="PROSITE" id="PS50011">
    <property type="entry name" value="PROTEIN_KINASE_DOM"/>
    <property type="match status" value="1"/>
</dbReference>
<dbReference type="GO" id="GO:0004713">
    <property type="term" value="F:protein tyrosine kinase activity"/>
    <property type="evidence" value="ECO:0007669"/>
    <property type="project" value="TreeGrafter"/>
</dbReference>
<evidence type="ECO:0000256" key="1">
    <source>
        <dbReference type="ARBA" id="ARBA00022527"/>
    </source>
</evidence>
<evidence type="ECO:0000259" key="8">
    <source>
        <dbReference type="PROSITE" id="PS50011"/>
    </source>
</evidence>
<evidence type="ECO:0000256" key="4">
    <source>
        <dbReference type="ARBA" id="ARBA00022777"/>
    </source>
</evidence>
<evidence type="ECO:0000256" key="3">
    <source>
        <dbReference type="ARBA" id="ARBA00022741"/>
    </source>
</evidence>
<dbReference type="VEuPathDB" id="AmoebaDB:KM1_208910"/>
<keyword evidence="1" id="KW-0723">Serine/threonine-protein kinase</keyword>
<evidence type="ECO:0000256" key="2">
    <source>
        <dbReference type="ARBA" id="ARBA00022679"/>
    </source>
</evidence>
<gene>
    <name evidence="9" type="ORF">CL6EHI_132360</name>
</gene>
<feature type="compositionally biased region" description="Low complexity" evidence="7">
    <location>
        <begin position="597"/>
        <end position="618"/>
    </location>
</feature>
<dbReference type="EMBL" id="BDEQ01000001">
    <property type="protein sequence ID" value="GAT97989.1"/>
    <property type="molecule type" value="Genomic_DNA"/>
</dbReference>
<evidence type="ECO:0000256" key="7">
    <source>
        <dbReference type="SAM" id="MobiDB-lite"/>
    </source>
</evidence>
<dbReference type="GO" id="GO:0004674">
    <property type="term" value="F:protein serine/threonine kinase activity"/>
    <property type="evidence" value="ECO:0007669"/>
    <property type="project" value="UniProtKB-KW"/>
</dbReference>
<dbReference type="SMART" id="SM00220">
    <property type="entry name" value="S_TKc"/>
    <property type="match status" value="1"/>
</dbReference>